<comment type="caution">
    <text evidence="2">The sequence shown here is derived from an EMBL/GenBank/DDBJ whole genome shotgun (WGS) entry which is preliminary data.</text>
</comment>
<reference evidence="2 3" key="1">
    <citation type="submission" date="2018-09" db="EMBL/GenBank/DDBJ databases">
        <title>YIM PH21274 draft genome.</title>
        <authorList>
            <person name="Miao C."/>
        </authorList>
    </citation>
    <scope>NUCLEOTIDE SEQUENCE [LARGE SCALE GENOMIC DNA]</scope>
    <source>
        <strain evidence="2 3">YIM PH 21724</strain>
    </source>
</reference>
<keyword evidence="3" id="KW-1185">Reference proteome</keyword>
<proteinExistence type="predicted"/>
<gene>
    <name evidence="2" type="ORF">D5S18_21985</name>
</gene>
<protein>
    <submittedName>
        <fullName evidence="2">DUF3558 domain-containing protein</fullName>
    </submittedName>
</protein>
<feature type="compositionally biased region" description="Polar residues" evidence="1">
    <location>
        <begin position="122"/>
        <end position="155"/>
    </location>
</feature>
<accession>A0A3A4KJ50</accession>
<organism evidence="2 3">
    <name type="scientific">Nocardia panacis</name>
    <dbReference type="NCBI Taxonomy" id="2340916"/>
    <lineage>
        <taxon>Bacteria</taxon>
        <taxon>Bacillati</taxon>
        <taxon>Actinomycetota</taxon>
        <taxon>Actinomycetes</taxon>
        <taxon>Mycobacteriales</taxon>
        <taxon>Nocardiaceae</taxon>
        <taxon>Nocardia</taxon>
    </lineage>
</organism>
<dbReference type="Proteomes" id="UP000266677">
    <property type="component" value="Unassembled WGS sequence"/>
</dbReference>
<evidence type="ECO:0000313" key="2">
    <source>
        <dbReference type="EMBL" id="RJO72956.1"/>
    </source>
</evidence>
<dbReference type="RefSeq" id="WP_120042976.1">
    <property type="nucleotide sequence ID" value="NZ_QZFU01000024.1"/>
</dbReference>
<dbReference type="EMBL" id="QZFU01000024">
    <property type="protein sequence ID" value="RJO72956.1"/>
    <property type="molecule type" value="Genomic_DNA"/>
</dbReference>
<dbReference type="InterPro" id="IPR024520">
    <property type="entry name" value="DUF3558"/>
</dbReference>
<dbReference type="AlphaFoldDB" id="A0A3A4KJ50"/>
<dbReference type="Pfam" id="PF12079">
    <property type="entry name" value="DUF3558"/>
    <property type="match status" value="1"/>
</dbReference>
<sequence>MNPQTVLAPPDPPTVLFPQVAGVERAANPQHVIRYAGHRTIRGPHDRGKQTSAARRRARWTRVGRHESTETMLRAKYLPDEGKQAAQATTEGRMRMTGRRMCHATALALGAVLAIAGCGRSTDGNPSASSGQPSTSTPMTSAGLGATSSPNQQTGRWDPCTSIPNDALRASGLNPDDKEPNVAGVDFTGWKACTWGSTARWHYLAILSGEPTLDQIRQRRDFGNFSPMTVAGRPATRFGFSDDADGLDCGVAVEIPQGPAKGSVAFLITTRLSVGKQGNPCTEATRYANDLAKYLPGGGN</sequence>
<evidence type="ECO:0000313" key="3">
    <source>
        <dbReference type="Proteomes" id="UP000266677"/>
    </source>
</evidence>
<name>A0A3A4KJ50_9NOCA</name>
<evidence type="ECO:0000256" key="1">
    <source>
        <dbReference type="SAM" id="MobiDB-lite"/>
    </source>
</evidence>
<feature type="region of interest" description="Disordered" evidence="1">
    <location>
        <begin position="122"/>
        <end position="179"/>
    </location>
</feature>